<dbReference type="Pfam" id="PF00109">
    <property type="entry name" value="ketoacyl-synt"/>
    <property type="match status" value="2"/>
</dbReference>
<evidence type="ECO:0000256" key="4">
    <source>
        <dbReference type="SAM" id="MobiDB-lite"/>
    </source>
</evidence>
<dbReference type="PANTHER" id="PTHR11712">
    <property type="entry name" value="POLYKETIDE SYNTHASE-RELATED"/>
    <property type="match status" value="1"/>
</dbReference>
<evidence type="ECO:0000256" key="2">
    <source>
        <dbReference type="ARBA" id="ARBA00022679"/>
    </source>
</evidence>
<keyword evidence="7" id="KW-1185">Reference proteome</keyword>
<name>A0ABW4GMT2_9ACTN</name>
<dbReference type="RefSeq" id="WP_219528373.1">
    <property type="nucleotide sequence ID" value="NZ_JAHKRM010000004.1"/>
</dbReference>
<organism evidence="6 7">
    <name type="scientific">Nonomuraea guangzhouensis</name>
    <dbReference type="NCBI Taxonomy" id="1291555"/>
    <lineage>
        <taxon>Bacteria</taxon>
        <taxon>Bacillati</taxon>
        <taxon>Actinomycetota</taxon>
        <taxon>Actinomycetes</taxon>
        <taxon>Streptosporangiales</taxon>
        <taxon>Streptosporangiaceae</taxon>
        <taxon>Nonomuraea</taxon>
    </lineage>
</organism>
<evidence type="ECO:0000313" key="7">
    <source>
        <dbReference type="Proteomes" id="UP001597097"/>
    </source>
</evidence>
<accession>A0ABW4GMT2</accession>
<dbReference type="Proteomes" id="UP001597097">
    <property type="component" value="Unassembled WGS sequence"/>
</dbReference>
<dbReference type="SMART" id="SM00825">
    <property type="entry name" value="PKS_KS"/>
    <property type="match status" value="1"/>
</dbReference>
<dbReference type="PROSITE" id="PS52004">
    <property type="entry name" value="KS3_2"/>
    <property type="match status" value="1"/>
</dbReference>
<protein>
    <submittedName>
        <fullName evidence="6">Beta-ketoacyl synthase N-terminal-like domain-containing protein</fullName>
    </submittedName>
</protein>
<evidence type="ECO:0000313" key="6">
    <source>
        <dbReference type="EMBL" id="MFD1544101.1"/>
    </source>
</evidence>
<evidence type="ECO:0000256" key="3">
    <source>
        <dbReference type="RuleBase" id="RU003694"/>
    </source>
</evidence>
<dbReference type="InterPro" id="IPR000794">
    <property type="entry name" value="Beta-ketoacyl_synthase"/>
</dbReference>
<keyword evidence="2 3" id="KW-0808">Transferase</keyword>
<gene>
    <name evidence="6" type="ORF">ACFSJ0_44160</name>
</gene>
<proteinExistence type="inferred from homology"/>
<dbReference type="PANTHER" id="PTHR11712:SF347">
    <property type="entry name" value="BETA KETOACYL-ACYL CARRIER PROTEIN SYNTHASE"/>
    <property type="match status" value="1"/>
</dbReference>
<dbReference type="EMBL" id="JBHUCM010000043">
    <property type="protein sequence ID" value="MFD1544101.1"/>
    <property type="molecule type" value="Genomic_DNA"/>
</dbReference>
<reference evidence="7" key="1">
    <citation type="journal article" date="2019" name="Int. J. Syst. Evol. Microbiol.">
        <title>The Global Catalogue of Microorganisms (GCM) 10K type strain sequencing project: providing services to taxonomists for standard genome sequencing and annotation.</title>
        <authorList>
            <consortium name="The Broad Institute Genomics Platform"/>
            <consortium name="The Broad Institute Genome Sequencing Center for Infectious Disease"/>
            <person name="Wu L."/>
            <person name="Ma J."/>
        </authorList>
    </citation>
    <scope>NUCLEOTIDE SEQUENCE [LARGE SCALE GENOMIC DNA]</scope>
    <source>
        <strain evidence="7">CGMCC 1.15399</strain>
    </source>
</reference>
<comment type="caution">
    <text evidence="6">The sequence shown here is derived from an EMBL/GenBank/DDBJ whole genome shotgun (WGS) entry which is preliminary data.</text>
</comment>
<sequence length="438" mass="43810">MNVWVTGMAWSTALGDGLAEVWRRLLDGDDGFREVPSEHRLRNLLAATLPDPPPELKPSARQRALAEGVLSRALADAGLTPGRARESWDGGRSPGGARGSWGGDGSSGPASGEARGSGGDDGPSGLAPGRAPDALEWPSGVASGAEVEPYPVLGTSFGAQLDDEDADLYQWAADVAAGVGLRLPPVAVSTACSSGSDALAVGAEVIRSGVAEVSVCGAADVVTPAKRLAHTVLGTMSPTRLRAFDRRADGTLLGEAAGFVVLEREESARARGAEPYAVLAGTGAANDGAGMTAPDPAGTGVDLSVRRCLAASGLGLDDIAVINAHGSGTPVNDAAESGALSRLFAGCAAPPVVFATKGALGHTLGATGVLEAIAVVLALHYGTVPPVVGLEDVPAGFPLPVPAGRPSGLRPGAGLSLTLGFGGFITSLAFTPGVRHVR</sequence>
<dbReference type="Pfam" id="PF02801">
    <property type="entry name" value="Ketoacyl-synt_C"/>
    <property type="match status" value="1"/>
</dbReference>
<dbReference type="InterPro" id="IPR020841">
    <property type="entry name" value="PKS_Beta-ketoAc_synthase_dom"/>
</dbReference>
<dbReference type="InterPro" id="IPR014031">
    <property type="entry name" value="Ketoacyl_synth_C"/>
</dbReference>
<feature type="compositionally biased region" description="Gly residues" evidence="4">
    <location>
        <begin position="92"/>
        <end position="106"/>
    </location>
</feature>
<comment type="similarity">
    <text evidence="1 3">Belongs to the thiolase-like superfamily. Beta-ketoacyl-ACP synthases family.</text>
</comment>
<dbReference type="InterPro" id="IPR014030">
    <property type="entry name" value="Ketoacyl_synth_N"/>
</dbReference>
<feature type="region of interest" description="Disordered" evidence="4">
    <location>
        <begin position="76"/>
        <end position="137"/>
    </location>
</feature>
<feature type="domain" description="Ketosynthase family 3 (KS3)" evidence="5">
    <location>
        <begin position="1"/>
        <end position="432"/>
    </location>
</feature>
<evidence type="ECO:0000259" key="5">
    <source>
        <dbReference type="PROSITE" id="PS52004"/>
    </source>
</evidence>
<evidence type="ECO:0000256" key="1">
    <source>
        <dbReference type="ARBA" id="ARBA00008467"/>
    </source>
</evidence>